<organism evidence="5 6">
    <name type="scientific">Anaerovirgula multivorans</name>
    <dbReference type="NCBI Taxonomy" id="312168"/>
    <lineage>
        <taxon>Bacteria</taxon>
        <taxon>Bacillati</taxon>
        <taxon>Bacillota</taxon>
        <taxon>Clostridia</taxon>
        <taxon>Peptostreptococcales</taxon>
        <taxon>Natronincolaceae</taxon>
        <taxon>Anaerovirgula</taxon>
    </lineage>
</organism>
<name>A0A239KS75_9FIRM</name>
<keyword evidence="2" id="KW-0408">Iron</keyword>
<reference evidence="5 6" key="1">
    <citation type="submission" date="2017-06" db="EMBL/GenBank/DDBJ databases">
        <authorList>
            <person name="Kim H.J."/>
            <person name="Triplett B.A."/>
        </authorList>
    </citation>
    <scope>NUCLEOTIDE SEQUENCE [LARGE SCALE GENOMIC DNA]</scope>
    <source>
        <strain evidence="5 6">SCA</strain>
    </source>
</reference>
<feature type="domain" description="4Fe-4S ferredoxin-type" evidence="4">
    <location>
        <begin position="65"/>
        <end position="94"/>
    </location>
</feature>
<dbReference type="Pfam" id="PF00037">
    <property type="entry name" value="Fer4"/>
    <property type="match status" value="1"/>
</dbReference>
<protein>
    <submittedName>
        <fullName evidence="5">4Fe-4S binding domain-containing protein</fullName>
    </submittedName>
</protein>
<dbReference type="GO" id="GO:0051536">
    <property type="term" value="F:iron-sulfur cluster binding"/>
    <property type="evidence" value="ECO:0007669"/>
    <property type="project" value="UniProtKB-KW"/>
</dbReference>
<evidence type="ECO:0000313" key="5">
    <source>
        <dbReference type="EMBL" id="SNT21196.1"/>
    </source>
</evidence>
<dbReference type="PROSITE" id="PS00198">
    <property type="entry name" value="4FE4S_FER_1"/>
    <property type="match status" value="1"/>
</dbReference>
<evidence type="ECO:0000256" key="3">
    <source>
        <dbReference type="ARBA" id="ARBA00023014"/>
    </source>
</evidence>
<dbReference type="Gene3D" id="3.30.70.20">
    <property type="match status" value="1"/>
</dbReference>
<dbReference type="EMBL" id="FZOJ01000053">
    <property type="protein sequence ID" value="SNT21196.1"/>
    <property type="molecule type" value="Genomic_DNA"/>
</dbReference>
<dbReference type="Proteomes" id="UP000198304">
    <property type="component" value="Unassembled WGS sequence"/>
</dbReference>
<evidence type="ECO:0000259" key="4">
    <source>
        <dbReference type="PROSITE" id="PS51379"/>
    </source>
</evidence>
<dbReference type="PROSITE" id="PS51379">
    <property type="entry name" value="4FE4S_FER_2"/>
    <property type="match status" value="1"/>
</dbReference>
<dbReference type="OrthoDB" id="9801699at2"/>
<sequence>MEKQYLKTIGSPSLEELKNSPAFPTEEDYKKGPIAVIECIEEIPCNPCETSCFKGAIVVGKPITNLPQIDFQKCVGCGICVAACPGLAIYIKDYTYAEEEALISFPYEYLPLPKVGDIVTLAGRRGEEICEGKVTKINNTKVNNHTVVLSVSFPKNNFLEVITMKRL</sequence>
<proteinExistence type="predicted"/>
<dbReference type="InterPro" id="IPR017900">
    <property type="entry name" value="4Fe4S_Fe_S_CS"/>
</dbReference>
<evidence type="ECO:0000256" key="2">
    <source>
        <dbReference type="ARBA" id="ARBA00023004"/>
    </source>
</evidence>
<keyword evidence="6" id="KW-1185">Reference proteome</keyword>
<gene>
    <name evidence="5" type="ORF">SAMN05446037_10536</name>
</gene>
<dbReference type="GO" id="GO:0046872">
    <property type="term" value="F:metal ion binding"/>
    <property type="evidence" value="ECO:0007669"/>
    <property type="project" value="UniProtKB-KW"/>
</dbReference>
<dbReference type="InterPro" id="IPR017896">
    <property type="entry name" value="4Fe4S_Fe-S-bd"/>
</dbReference>
<dbReference type="SUPFAM" id="SSF54862">
    <property type="entry name" value="4Fe-4S ferredoxins"/>
    <property type="match status" value="1"/>
</dbReference>
<accession>A0A239KS75</accession>
<evidence type="ECO:0000313" key="6">
    <source>
        <dbReference type="Proteomes" id="UP000198304"/>
    </source>
</evidence>
<keyword evidence="1" id="KW-0479">Metal-binding</keyword>
<dbReference type="AlphaFoldDB" id="A0A239KS75"/>
<keyword evidence="3" id="KW-0411">Iron-sulfur</keyword>
<dbReference type="RefSeq" id="WP_089285445.1">
    <property type="nucleotide sequence ID" value="NZ_FZOJ01000053.1"/>
</dbReference>
<evidence type="ECO:0000256" key="1">
    <source>
        <dbReference type="ARBA" id="ARBA00022723"/>
    </source>
</evidence>